<reference evidence="2 3" key="1">
    <citation type="submission" date="2018-11" db="EMBL/GenBank/DDBJ databases">
        <authorList>
            <person name="Lopez-Roques C."/>
            <person name="Donnadieu C."/>
            <person name="Bouchez O."/>
            <person name="Klopp C."/>
            <person name="Cabau C."/>
            <person name="Zahm M."/>
        </authorList>
    </citation>
    <scope>NUCLEOTIDE SEQUENCE [LARGE SCALE GENOMIC DNA]</scope>
    <source>
        <strain evidence="2">RS831</strain>
        <tissue evidence="2">Whole body</tissue>
    </source>
</reference>
<evidence type="ECO:0000313" key="2">
    <source>
        <dbReference type="EMBL" id="RVE64999.1"/>
    </source>
</evidence>
<name>A0A3S2PMQ6_ORYJA</name>
<proteinExistence type="predicted"/>
<feature type="compositionally biased region" description="Polar residues" evidence="1">
    <location>
        <begin position="58"/>
        <end position="84"/>
    </location>
</feature>
<dbReference type="EMBL" id="CM012449">
    <property type="protein sequence ID" value="RVE64999.1"/>
    <property type="molecule type" value="Genomic_DNA"/>
</dbReference>
<feature type="region of interest" description="Disordered" evidence="1">
    <location>
        <begin position="58"/>
        <end position="116"/>
    </location>
</feature>
<sequence length="116" mass="12560">MPVYPLLRRTSHQSTQQQRAVHHIGTEVLVSSRRCPTHKFLYPTNVLGGRRKTLDSTSSFVQSRNASHRNLSLGRANSNRSSLEAETGGEFPSEPPGADGLRVSRLGGSGVQPAPA</sequence>
<dbReference type="Proteomes" id="UP000283210">
    <property type="component" value="Chromosome 13"/>
</dbReference>
<dbReference type="AlphaFoldDB" id="A0A3S2PMQ6"/>
<evidence type="ECO:0000256" key="1">
    <source>
        <dbReference type="SAM" id="MobiDB-lite"/>
    </source>
</evidence>
<accession>A0A3S2PMQ6</accession>
<keyword evidence="3" id="KW-1185">Reference proteome</keyword>
<dbReference type="OrthoDB" id="5353095at2759"/>
<organism evidence="2 3">
    <name type="scientific">Oryzias javanicus</name>
    <name type="common">Javanese ricefish</name>
    <name type="synonym">Aplocheilus javanicus</name>
    <dbReference type="NCBI Taxonomy" id="123683"/>
    <lineage>
        <taxon>Eukaryota</taxon>
        <taxon>Metazoa</taxon>
        <taxon>Chordata</taxon>
        <taxon>Craniata</taxon>
        <taxon>Vertebrata</taxon>
        <taxon>Euteleostomi</taxon>
        <taxon>Actinopterygii</taxon>
        <taxon>Neopterygii</taxon>
        <taxon>Teleostei</taxon>
        <taxon>Neoteleostei</taxon>
        <taxon>Acanthomorphata</taxon>
        <taxon>Ovalentaria</taxon>
        <taxon>Atherinomorphae</taxon>
        <taxon>Beloniformes</taxon>
        <taxon>Adrianichthyidae</taxon>
        <taxon>Oryziinae</taxon>
        <taxon>Oryzias</taxon>
    </lineage>
</organism>
<gene>
    <name evidence="2" type="ORF">OJAV_G00131900</name>
</gene>
<reference evidence="2 3" key="2">
    <citation type="submission" date="2019-01" db="EMBL/GenBank/DDBJ databases">
        <title>A chromosome length genome reference of the Java medaka (oryzias javanicus).</title>
        <authorList>
            <person name="Herpin A."/>
            <person name="Takehana Y."/>
            <person name="Naruse K."/>
            <person name="Ansai S."/>
            <person name="Kawaguchi M."/>
        </authorList>
    </citation>
    <scope>NUCLEOTIDE SEQUENCE [LARGE SCALE GENOMIC DNA]</scope>
    <source>
        <strain evidence="2">RS831</strain>
        <tissue evidence="2">Whole body</tissue>
    </source>
</reference>
<protein>
    <submittedName>
        <fullName evidence="2">Uncharacterized protein</fullName>
    </submittedName>
</protein>
<evidence type="ECO:0000313" key="3">
    <source>
        <dbReference type="Proteomes" id="UP000283210"/>
    </source>
</evidence>